<evidence type="ECO:0000259" key="1">
    <source>
        <dbReference type="Pfam" id="PF13845"/>
    </source>
</evidence>
<protein>
    <submittedName>
        <fullName evidence="2">Septum formation domain protein</fullName>
    </submittedName>
</protein>
<evidence type="ECO:0000313" key="2">
    <source>
        <dbReference type="EMBL" id="KGN34369.1"/>
    </source>
</evidence>
<comment type="caution">
    <text evidence="2">The sequence shown here is derived from an EMBL/GenBank/DDBJ whole genome shotgun (WGS) entry which is preliminary data.</text>
</comment>
<organism evidence="2 3">
    <name type="scientific">Knoellia sinensis KCTC 19936</name>
    <dbReference type="NCBI Taxonomy" id="1385520"/>
    <lineage>
        <taxon>Bacteria</taxon>
        <taxon>Bacillati</taxon>
        <taxon>Actinomycetota</taxon>
        <taxon>Actinomycetes</taxon>
        <taxon>Micrococcales</taxon>
        <taxon>Intrasporangiaceae</taxon>
        <taxon>Knoellia</taxon>
    </lineage>
</organism>
<dbReference type="InterPro" id="IPR026004">
    <property type="entry name" value="Septum_form"/>
</dbReference>
<gene>
    <name evidence="2" type="ORF">N802_13600</name>
</gene>
<dbReference type="AlphaFoldDB" id="A0A0A0JC37"/>
<evidence type="ECO:0000313" key="3">
    <source>
        <dbReference type="Proteomes" id="UP000030002"/>
    </source>
</evidence>
<feature type="domain" description="Septum formation-related" evidence="1">
    <location>
        <begin position="2"/>
        <end position="108"/>
    </location>
</feature>
<sequence>MCVNLADEKNEFEVTVTDCRDAHDSEVMLRTKLSGDRTWPGDVAVEAAAEPVCLKAFESYVGIAYDESRLDWDLITTVKEDWEAGDRTIICMVFDPDAETSTEAFKGSGL</sequence>
<proteinExistence type="predicted"/>
<keyword evidence="3" id="KW-1185">Reference proteome</keyword>
<accession>A0A0A0JC37</accession>
<dbReference type="EMBL" id="AVPJ01000002">
    <property type="protein sequence ID" value="KGN34369.1"/>
    <property type="molecule type" value="Genomic_DNA"/>
</dbReference>
<name>A0A0A0JC37_9MICO</name>
<dbReference type="Proteomes" id="UP000030002">
    <property type="component" value="Unassembled WGS sequence"/>
</dbReference>
<reference evidence="2 3" key="1">
    <citation type="submission" date="2013-08" db="EMBL/GenBank/DDBJ databases">
        <title>The genome sequence of Knoellia sinensis.</title>
        <authorList>
            <person name="Zhu W."/>
            <person name="Wang G."/>
        </authorList>
    </citation>
    <scope>NUCLEOTIDE SEQUENCE [LARGE SCALE GENOMIC DNA]</scope>
    <source>
        <strain evidence="2 3">KCTC 19936</strain>
    </source>
</reference>
<dbReference type="Pfam" id="PF13845">
    <property type="entry name" value="Septum_form"/>
    <property type="match status" value="1"/>
</dbReference>